<evidence type="ECO:0000256" key="1">
    <source>
        <dbReference type="ARBA" id="ARBA00006432"/>
    </source>
</evidence>
<dbReference type="InterPro" id="IPR042099">
    <property type="entry name" value="ANL_N_sf"/>
</dbReference>
<dbReference type="GeneID" id="90531055"/>
<dbReference type="InterPro" id="IPR020845">
    <property type="entry name" value="AMP-binding_CS"/>
</dbReference>
<dbReference type="Gene3D" id="3.40.50.12780">
    <property type="entry name" value="N-terminal domain of ligase-like"/>
    <property type="match status" value="1"/>
</dbReference>
<dbReference type="Pfam" id="PF07883">
    <property type="entry name" value="Cupin_2"/>
    <property type="match status" value="1"/>
</dbReference>
<evidence type="ECO:0000313" key="6">
    <source>
        <dbReference type="EMBL" id="MCQ4839276.1"/>
    </source>
</evidence>
<evidence type="ECO:0000256" key="2">
    <source>
        <dbReference type="ARBA" id="ARBA00022598"/>
    </source>
</evidence>
<dbReference type="InterPro" id="IPR013096">
    <property type="entry name" value="Cupin_2"/>
</dbReference>
<dbReference type="Gene3D" id="1.10.260.40">
    <property type="entry name" value="lambda repressor-like DNA-binding domains"/>
    <property type="match status" value="1"/>
</dbReference>
<protein>
    <submittedName>
        <fullName evidence="6">AMP-binding protein</fullName>
    </submittedName>
</protein>
<dbReference type="Gene3D" id="2.60.120.10">
    <property type="entry name" value="Jelly Rolls"/>
    <property type="match status" value="1"/>
</dbReference>
<comment type="similarity">
    <text evidence="1">Belongs to the ATP-dependent AMP-binding enzyme family.</text>
</comment>
<dbReference type="InterPro" id="IPR001387">
    <property type="entry name" value="Cro/C1-type_HTH"/>
</dbReference>
<accession>A0ABT1RX73</accession>
<dbReference type="InterPro" id="IPR000873">
    <property type="entry name" value="AMP-dep_synth/lig_dom"/>
</dbReference>
<gene>
    <name evidence="6" type="ORF">NE695_05025</name>
</gene>
<organism evidence="6 7">
    <name type="scientific">Neglectibacter timonensis</name>
    <dbReference type="NCBI Taxonomy" id="1776382"/>
    <lineage>
        <taxon>Bacteria</taxon>
        <taxon>Bacillati</taxon>
        <taxon>Bacillota</taxon>
        <taxon>Clostridia</taxon>
        <taxon>Eubacteriales</taxon>
        <taxon>Oscillospiraceae</taxon>
        <taxon>Neglectibacter</taxon>
    </lineage>
</organism>
<dbReference type="InterPro" id="IPR014710">
    <property type="entry name" value="RmlC-like_jellyroll"/>
</dbReference>
<reference evidence="6 7" key="1">
    <citation type="submission" date="2022-06" db="EMBL/GenBank/DDBJ databases">
        <title>Isolation of gut microbiota from human fecal samples.</title>
        <authorList>
            <person name="Pamer E.G."/>
            <person name="Barat B."/>
            <person name="Waligurski E."/>
            <person name="Medina S."/>
            <person name="Paddock L."/>
            <person name="Mostad J."/>
        </authorList>
    </citation>
    <scope>NUCLEOTIDE SEQUENCE [LARGE SCALE GENOMIC DNA]</scope>
    <source>
        <strain evidence="6 7">DFI.9.73</strain>
    </source>
</reference>
<dbReference type="Pfam" id="PF00501">
    <property type="entry name" value="AMP-binding"/>
    <property type="match status" value="1"/>
</dbReference>
<dbReference type="RefSeq" id="WP_074039095.1">
    <property type="nucleotide sequence ID" value="NZ_CABKVV010000009.1"/>
</dbReference>
<dbReference type="Pfam" id="PF12844">
    <property type="entry name" value="HTH_19"/>
    <property type="match status" value="1"/>
</dbReference>
<dbReference type="PROSITE" id="PS50943">
    <property type="entry name" value="HTH_CROC1"/>
    <property type="match status" value="1"/>
</dbReference>
<dbReference type="InterPro" id="IPR010982">
    <property type="entry name" value="Lambda_DNA-bd_dom_sf"/>
</dbReference>
<comment type="caution">
    <text evidence="6">The sequence shown here is derived from an EMBL/GenBank/DDBJ whole genome shotgun (WGS) entry which is preliminary data.</text>
</comment>
<keyword evidence="7" id="KW-1185">Reference proteome</keyword>
<dbReference type="SUPFAM" id="SSF56801">
    <property type="entry name" value="Acetyl-CoA synthetase-like"/>
    <property type="match status" value="1"/>
</dbReference>
<keyword evidence="4" id="KW-0067">ATP-binding</keyword>
<evidence type="ECO:0000259" key="5">
    <source>
        <dbReference type="PROSITE" id="PS50943"/>
    </source>
</evidence>
<sequence>MEKTDLKTQLAEVAERIRTMREITGLSEDEMAKCTGVTKEEYQKCEAGEADFSFTFIYKCAQRFGIDPTDLIKGVSPTLSTYTIVRKDDGLPITRRHGFKYLNMAPLFKNKTAEPFFVTMPYSEAEQNVAIKLSTHAGQEFDIVVKGSMKMQVGSHVELLHEGDSIYYNSAAPHGMIATGGADCQIYAIVLKGAEEFVPEQDRFQKLIDAKIARQDRETVSTPFVETTLDENGILNGMTFKNEEKFNFAFDIVDKLAEKCPEKLAMLHVSRDKTERRFTFGDISRWSSKTANYLESLGIRRGDRVLVVLKRHYQFWFVITALHKMGAVIIPATNLLMEHDFDYRYKAAGVKAVICTSDGQVADEADRAAQNSDTVDVKIMVGENRLGWHDFDKEVESFPDTYGRKPDAPCGSDPMLMFFTSGTTGYPKIAEHNYKYALGHYITAKYWHNVNPDGLHFTISDTGWGKALWGKYYGQWMNEAAIFTYDFDKFDANDILPMFAKYHITTFCAPPTMYRFFIKEDLSKYDLSSIEYSTTAGEALNPEVYEQWKRATGLSLMEGFGQTETTLTVYNPVGSVPKTGSMGVPSPLYDVDIILPDGSSAPVGETGEIVVRTDRKTPCGLFMGYYRDEDRTKEAWCDNVYHTGDTAWRDEDGYFWYVGRTDDVIKSSGYRIGPFEIESVIMELPYVLECAVTSAPDPVRGQVVKAFIVLTKGTEGTDALKKEIQTYVKKHTAPYKYPRLVEFRDDLPKTISGKIRRVELKG</sequence>
<dbReference type="PANTHER" id="PTHR43605">
    <property type="entry name" value="ACYL-COENZYME A SYNTHETASE"/>
    <property type="match status" value="1"/>
</dbReference>
<dbReference type="CDD" id="cd00093">
    <property type="entry name" value="HTH_XRE"/>
    <property type="match status" value="1"/>
</dbReference>
<dbReference type="InterPro" id="IPR025110">
    <property type="entry name" value="AMP-bd_C"/>
</dbReference>
<dbReference type="SMART" id="SM00530">
    <property type="entry name" value="HTH_XRE"/>
    <property type="match status" value="1"/>
</dbReference>
<dbReference type="Gene3D" id="3.30.300.30">
    <property type="match status" value="1"/>
</dbReference>
<evidence type="ECO:0000313" key="7">
    <source>
        <dbReference type="Proteomes" id="UP001524473"/>
    </source>
</evidence>
<keyword evidence="2" id="KW-0436">Ligase</keyword>
<dbReference type="PROSITE" id="PS00455">
    <property type="entry name" value="AMP_BINDING"/>
    <property type="match status" value="1"/>
</dbReference>
<name>A0ABT1RX73_9FIRM</name>
<proteinExistence type="inferred from homology"/>
<evidence type="ECO:0000256" key="3">
    <source>
        <dbReference type="ARBA" id="ARBA00022741"/>
    </source>
</evidence>
<dbReference type="PANTHER" id="PTHR43605:SF10">
    <property type="entry name" value="ACYL-COA SYNTHETASE MEDIUM CHAIN FAMILY MEMBER 3"/>
    <property type="match status" value="1"/>
</dbReference>
<dbReference type="Pfam" id="PF13193">
    <property type="entry name" value="AMP-binding_C"/>
    <property type="match status" value="1"/>
</dbReference>
<dbReference type="SUPFAM" id="SSF47413">
    <property type="entry name" value="lambda repressor-like DNA-binding domains"/>
    <property type="match status" value="1"/>
</dbReference>
<dbReference type="EMBL" id="JANFZH010000008">
    <property type="protein sequence ID" value="MCQ4839276.1"/>
    <property type="molecule type" value="Genomic_DNA"/>
</dbReference>
<keyword evidence="3" id="KW-0547">Nucleotide-binding</keyword>
<dbReference type="SUPFAM" id="SSF51182">
    <property type="entry name" value="RmlC-like cupins"/>
    <property type="match status" value="1"/>
</dbReference>
<dbReference type="InterPro" id="IPR045851">
    <property type="entry name" value="AMP-bd_C_sf"/>
</dbReference>
<feature type="domain" description="HTH cro/C1-type" evidence="5">
    <location>
        <begin position="17"/>
        <end position="71"/>
    </location>
</feature>
<dbReference type="CDD" id="cd02209">
    <property type="entry name" value="cupin_XRE_C"/>
    <property type="match status" value="1"/>
</dbReference>
<evidence type="ECO:0000256" key="4">
    <source>
        <dbReference type="ARBA" id="ARBA00022840"/>
    </source>
</evidence>
<dbReference type="InterPro" id="IPR011051">
    <property type="entry name" value="RmlC_Cupin_sf"/>
</dbReference>
<dbReference type="Proteomes" id="UP001524473">
    <property type="component" value="Unassembled WGS sequence"/>
</dbReference>
<dbReference type="InterPro" id="IPR051087">
    <property type="entry name" value="Mitochondrial_ACSM"/>
</dbReference>